<dbReference type="Proteomes" id="UP001159405">
    <property type="component" value="Unassembled WGS sequence"/>
</dbReference>
<feature type="domain" description="Sushi" evidence="9">
    <location>
        <begin position="121"/>
        <end position="178"/>
    </location>
</feature>
<feature type="disulfide bond" evidence="6">
    <location>
        <begin position="736"/>
        <end position="763"/>
    </location>
</feature>
<dbReference type="SUPFAM" id="SSF49785">
    <property type="entry name" value="Galactose-binding domain-like"/>
    <property type="match status" value="1"/>
</dbReference>
<dbReference type="CDD" id="cd00033">
    <property type="entry name" value="CCP"/>
    <property type="match status" value="12"/>
</dbReference>
<proteinExistence type="predicted"/>
<organism evidence="10 11">
    <name type="scientific">Porites lobata</name>
    <dbReference type="NCBI Taxonomy" id="104759"/>
    <lineage>
        <taxon>Eukaryota</taxon>
        <taxon>Metazoa</taxon>
        <taxon>Cnidaria</taxon>
        <taxon>Anthozoa</taxon>
        <taxon>Hexacorallia</taxon>
        <taxon>Scleractinia</taxon>
        <taxon>Fungiina</taxon>
        <taxon>Poritidae</taxon>
        <taxon>Porites</taxon>
    </lineage>
</organism>
<keyword evidence="1 6" id="KW-0768">Sushi</keyword>
<evidence type="ECO:0000256" key="5">
    <source>
        <dbReference type="ARBA" id="ARBA00023180"/>
    </source>
</evidence>
<feature type="domain" description="Sushi" evidence="9">
    <location>
        <begin position="706"/>
        <end position="765"/>
    </location>
</feature>
<keyword evidence="4 6" id="KW-1015">Disulfide bond</keyword>
<evidence type="ECO:0000256" key="3">
    <source>
        <dbReference type="ARBA" id="ARBA00022737"/>
    </source>
</evidence>
<feature type="chain" id="PRO_5046456108" evidence="7">
    <location>
        <begin position="19"/>
        <end position="1078"/>
    </location>
</feature>
<feature type="domain" description="Sushi" evidence="9">
    <location>
        <begin position="768"/>
        <end position="821"/>
    </location>
</feature>
<keyword evidence="11" id="KW-1185">Reference proteome</keyword>
<dbReference type="PANTHER" id="PTHR46393:SF7">
    <property type="entry name" value="COMPLEMENT C2"/>
    <property type="match status" value="1"/>
</dbReference>
<evidence type="ECO:0000313" key="11">
    <source>
        <dbReference type="Proteomes" id="UP001159405"/>
    </source>
</evidence>
<comment type="caution">
    <text evidence="6">Lacks conserved residue(s) required for the propagation of feature annotation.</text>
</comment>
<dbReference type="SUPFAM" id="SSF57535">
    <property type="entry name" value="Complement control module/SCR domain"/>
    <property type="match status" value="12"/>
</dbReference>
<evidence type="ECO:0000256" key="7">
    <source>
        <dbReference type="SAM" id="SignalP"/>
    </source>
</evidence>
<feature type="domain" description="Sushi" evidence="9">
    <location>
        <begin position="474"/>
        <end position="533"/>
    </location>
</feature>
<feature type="disulfide bond" evidence="6">
    <location>
        <begin position="564"/>
        <end position="591"/>
    </location>
</feature>
<feature type="domain" description="Sushi" evidence="9">
    <location>
        <begin position="416"/>
        <end position="473"/>
    </location>
</feature>
<feature type="domain" description="F5/8 type C" evidence="8">
    <location>
        <begin position="822"/>
        <end position="961"/>
    </location>
</feature>
<feature type="disulfide bond" evidence="6">
    <location>
        <begin position="249"/>
        <end position="276"/>
    </location>
</feature>
<feature type="signal peptide" evidence="7">
    <location>
        <begin position="1"/>
        <end position="18"/>
    </location>
</feature>
<dbReference type="Pfam" id="PF00084">
    <property type="entry name" value="Sushi"/>
    <property type="match status" value="12"/>
</dbReference>
<keyword evidence="2 7" id="KW-0732">Signal</keyword>
<reference evidence="10 11" key="1">
    <citation type="submission" date="2022-05" db="EMBL/GenBank/DDBJ databases">
        <authorList>
            <consortium name="Genoscope - CEA"/>
            <person name="William W."/>
        </authorList>
    </citation>
    <scope>NUCLEOTIDE SEQUENCE [LARGE SCALE GENOMIC DNA]</scope>
</reference>
<evidence type="ECO:0000313" key="10">
    <source>
        <dbReference type="EMBL" id="CAH3155370.1"/>
    </source>
</evidence>
<dbReference type="InterPro" id="IPR008979">
    <property type="entry name" value="Galactose-bd-like_sf"/>
</dbReference>
<comment type="caution">
    <text evidence="10">The sequence shown here is derived from an EMBL/GenBank/DDBJ whole genome shotgun (WGS) entry which is preliminary data.</text>
</comment>
<feature type="domain" description="Sushi" evidence="9">
    <location>
        <begin position="221"/>
        <end position="278"/>
    </location>
</feature>
<feature type="disulfide bond" evidence="6">
    <location>
        <begin position="444"/>
        <end position="471"/>
    </location>
</feature>
<protein>
    <submittedName>
        <fullName evidence="10">Uncharacterized protein</fullName>
    </submittedName>
</protein>
<dbReference type="EMBL" id="CALNXK010000101">
    <property type="protein sequence ID" value="CAH3155370.1"/>
    <property type="molecule type" value="Genomic_DNA"/>
</dbReference>
<name>A0ABN8Q536_9CNID</name>
<dbReference type="InterPro" id="IPR035976">
    <property type="entry name" value="Sushi/SCR/CCP_sf"/>
</dbReference>
<feature type="domain" description="Sushi" evidence="9">
    <location>
        <begin position="64"/>
        <end position="120"/>
    </location>
</feature>
<sequence length="1078" mass="120367">MMKYAVVILAVLIQGIQSKNCTRTNTKKDFCVKSCDPSQNSPCKGNRLCLCDGDCGFSCVKADRRCPTPEIPANGRVRGKNTTFGSVIKYRCSSSYKLQGPKTRTCRGNGKWDGETPICKGRCTDPGDISNGRKQGNNYESGQKVKYTCSKGFTMQGSSTLTCKNTGSWNRPKPKCVCKRTNTKAFRYCKKSCNPKRKDCKKNNECVCDGDCGYSCVAKGLTCSRPVQIDNGNRQYTSTKFWSTVKYQCNKPYTLVGAQTRTCRGIRSWDGIEPVCKIICQDPGDITHGSKQSFRRSYDDVYATVGDRVEYNCYPGYKMEGSQLNCDKNGKCFKQLVCNKNGKWSGSKPNCTVPTCGPPQLPPNSELWRSQSGKTSYNYKERVAIKCKSGYFIRGFGYRTCDSSGWTGPKFSCSPKSCGHPGSISNGELKSYVFTFKSKVYYQCIHGYKLVGDKFRQCQANEQWSGRQPKCELIDCGVLPTPAKASKVLETHTRVDGMVRFKCTEKGYEISGSEIRKCLNTGSWSGTTTKCTIISCAVPGSPINGKKVNAKNKYNYGDTLKFACNDNYTLEGNRQIKCEETKDWSGALPYCRAPCADPGVPYQGNRIDQDFRHGRTVRFTCPIDYVKEGVAAITCTEGKWNNKKPSCKAPCLDPGSPTNGKIIGDDFRHNQSVRYGCNTGFELEHDQPLKCSDGQWIGNKPRCKVIRCKDPGSPTNGKQVNTKNHYNYEDTLEFACNDNYTLEGYRQIKCKKTKDWSQAVPSCRAPCAYPGIPGNGSMSGDDFRHDRTVRYTCKPGFGLEGDQLLKCSNGRWIGNKPHCKVCRNGSALGMSSRIIPDSFIQASSKREGHPAYHARLGGKSFWCSQKEHLNYLTIDFPRKYKITSVSVNVIETYQGKIHLFTETWLNKWIDVYSLDKLKKGFRNFVPSEPFIGKNVKIQVMYSGRKNGGTTSVCLKAEVYGCEIPQGCLLTGSAVIVKVNGRYLKTHVKTVYRSSNQLRVTDYRGTFSIIDAVLDETPDPAKLTPNTFVLGKNIGSGSFQKGIIERKDGTKYWIKTKSDIWANDLNDVRLDKSPEFCLL</sequence>
<dbReference type="PANTHER" id="PTHR46393">
    <property type="entry name" value="SUSHI DOMAIN-CONTAINING PROTEIN"/>
    <property type="match status" value="1"/>
</dbReference>
<dbReference type="Gene3D" id="2.10.70.10">
    <property type="entry name" value="Complement Module, domain 1"/>
    <property type="match status" value="12"/>
</dbReference>
<dbReference type="Gene3D" id="2.60.120.260">
    <property type="entry name" value="Galactose-binding domain-like"/>
    <property type="match status" value="1"/>
</dbReference>
<feature type="domain" description="Sushi" evidence="9">
    <location>
        <begin position="649"/>
        <end position="705"/>
    </location>
</feature>
<keyword evidence="5" id="KW-0325">Glycoprotein</keyword>
<feature type="disulfide bond" evidence="6">
    <location>
        <begin position="92"/>
        <end position="119"/>
    </location>
</feature>
<dbReference type="PROSITE" id="PS50022">
    <property type="entry name" value="FA58C_3"/>
    <property type="match status" value="1"/>
</dbReference>
<keyword evidence="3" id="KW-0677">Repeat</keyword>
<evidence type="ECO:0000256" key="4">
    <source>
        <dbReference type="ARBA" id="ARBA00023157"/>
    </source>
</evidence>
<evidence type="ECO:0000259" key="8">
    <source>
        <dbReference type="PROSITE" id="PS50022"/>
    </source>
</evidence>
<dbReference type="InterPro" id="IPR000436">
    <property type="entry name" value="Sushi_SCR_CCP_dom"/>
</dbReference>
<feature type="domain" description="Sushi" evidence="9">
    <location>
        <begin position="534"/>
        <end position="593"/>
    </location>
</feature>
<evidence type="ECO:0000256" key="6">
    <source>
        <dbReference type="PROSITE-ProRule" id="PRU00302"/>
    </source>
</evidence>
<feature type="domain" description="Sushi" evidence="9">
    <location>
        <begin position="279"/>
        <end position="353"/>
    </location>
</feature>
<evidence type="ECO:0000259" key="9">
    <source>
        <dbReference type="PROSITE" id="PS50923"/>
    </source>
</evidence>
<feature type="disulfide bond" evidence="6">
    <location>
        <begin position="149"/>
        <end position="176"/>
    </location>
</feature>
<feature type="domain" description="Sushi" evidence="9">
    <location>
        <begin position="354"/>
        <end position="415"/>
    </location>
</feature>
<dbReference type="PROSITE" id="PS50923">
    <property type="entry name" value="SUSHI"/>
    <property type="match status" value="11"/>
</dbReference>
<evidence type="ECO:0000256" key="2">
    <source>
        <dbReference type="ARBA" id="ARBA00022729"/>
    </source>
</evidence>
<evidence type="ECO:0000256" key="1">
    <source>
        <dbReference type="ARBA" id="ARBA00022659"/>
    </source>
</evidence>
<gene>
    <name evidence="10" type="ORF">PLOB_00001518</name>
</gene>
<accession>A0ABN8Q536</accession>
<dbReference type="InterPro" id="IPR000421">
    <property type="entry name" value="FA58C"/>
</dbReference>
<dbReference type="SMART" id="SM00032">
    <property type="entry name" value="CCP"/>
    <property type="match status" value="12"/>
</dbReference>